<dbReference type="PANTHER" id="PTHR43459">
    <property type="entry name" value="ENOYL-COA HYDRATASE"/>
    <property type="match status" value="1"/>
</dbReference>
<name>A0A8H9FSL8_9MICO</name>
<reference evidence="3" key="1">
    <citation type="journal article" date="2014" name="Int. J. Syst. Evol. Microbiol.">
        <title>Complete genome sequence of Corynebacterium casei LMG S-19264T (=DSM 44701T), isolated from a smear-ripened cheese.</title>
        <authorList>
            <consortium name="US DOE Joint Genome Institute (JGI-PGF)"/>
            <person name="Walter F."/>
            <person name="Albersmeier A."/>
            <person name="Kalinowski J."/>
            <person name="Ruckert C."/>
        </authorList>
    </citation>
    <scope>NUCLEOTIDE SEQUENCE</scope>
    <source>
        <strain evidence="3">CGMCC 1.10749</strain>
    </source>
</reference>
<dbReference type="Proteomes" id="UP000628079">
    <property type="component" value="Unassembled WGS sequence"/>
</dbReference>
<dbReference type="Gene3D" id="3.90.226.10">
    <property type="entry name" value="2-enoyl-CoA Hydratase, Chain A, domain 1"/>
    <property type="match status" value="1"/>
</dbReference>
<dbReference type="RefSeq" id="WP_035945445.1">
    <property type="nucleotide sequence ID" value="NZ_BMEA01000002.1"/>
</dbReference>
<gene>
    <name evidence="3" type="ORF">GCM10011314_19890</name>
</gene>
<dbReference type="Gene3D" id="1.10.12.10">
    <property type="entry name" value="Lyase 2-enoyl-coa Hydratase, Chain A, domain 2"/>
    <property type="match status" value="1"/>
</dbReference>
<dbReference type="EMBL" id="BMEA01000002">
    <property type="protein sequence ID" value="GGB80298.1"/>
    <property type="molecule type" value="Genomic_DNA"/>
</dbReference>
<dbReference type="CDD" id="cd06558">
    <property type="entry name" value="crotonase-like"/>
    <property type="match status" value="1"/>
</dbReference>
<organism evidence="3 4">
    <name type="scientific">Knoellia flava</name>
    <dbReference type="NCBI Taxonomy" id="913969"/>
    <lineage>
        <taxon>Bacteria</taxon>
        <taxon>Bacillati</taxon>
        <taxon>Actinomycetota</taxon>
        <taxon>Actinomycetes</taxon>
        <taxon>Micrococcales</taxon>
        <taxon>Intrasporangiaceae</taxon>
        <taxon>Knoellia</taxon>
    </lineage>
</organism>
<dbReference type="GO" id="GO:0003824">
    <property type="term" value="F:catalytic activity"/>
    <property type="evidence" value="ECO:0007669"/>
    <property type="project" value="UniProtKB-ARBA"/>
</dbReference>
<evidence type="ECO:0000313" key="4">
    <source>
        <dbReference type="Proteomes" id="UP000628079"/>
    </source>
</evidence>
<keyword evidence="2" id="KW-0472">Membrane</keyword>
<sequence>MSERSADSVLVEVDGAVGRVTLAAPDRLNAVDVPMLEAAADAVRRLDADPAVRVIVLSGQGRAFCAGADLSVHLDEGDLDGTLHGVGAVSRAVVEAGTPVIALVPGVAAGAGLAMALSADYVLVGDEATLVLAFGALGLMPDGGATALVVASIGRARALRLALTGERLTGAVAAEWGLVAESVPAEGFAARADELVAHLAALSPTGTARTTAAITAAALDLDSTLARENEGQHALLRTRDFVEGLTAFREKRRPTFGQ</sequence>
<dbReference type="InterPro" id="IPR014748">
    <property type="entry name" value="Enoyl-CoA_hydra_C"/>
</dbReference>
<evidence type="ECO:0000256" key="1">
    <source>
        <dbReference type="ARBA" id="ARBA00005254"/>
    </source>
</evidence>
<feature type="transmembrane region" description="Helical" evidence="2">
    <location>
        <begin position="100"/>
        <end position="124"/>
    </location>
</feature>
<keyword evidence="2" id="KW-1133">Transmembrane helix</keyword>
<feature type="transmembrane region" description="Helical" evidence="2">
    <location>
        <begin position="130"/>
        <end position="151"/>
    </location>
</feature>
<dbReference type="InterPro" id="IPR029045">
    <property type="entry name" value="ClpP/crotonase-like_dom_sf"/>
</dbReference>
<protein>
    <submittedName>
        <fullName evidence="3">Enoyl-CoA hydratase</fullName>
    </submittedName>
</protein>
<dbReference type="Pfam" id="PF00378">
    <property type="entry name" value="ECH_1"/>
    <property type="match status" value="1"/>
</dbReference>
<comment type="similarity">
    <text evidence="1">Belongs to the enoyl-CoA hydratase/isomerase family.</text>
</comment>
<dbReference type="InterPro" id="IPR001753">
    <property type="entry name" value="Enoyl-CoA_hydra/iso"/>
</dbReference>
<proteinExistence type="inferred from homology"/>
<evidence type="ECO:0000256" key="2">
    <source>
        <dbReference type="SAM" id="Phobius"/>
    </source>
</evidence>
<dbReference type="AlphaFoldDB" id="A0A8H9FSL8"/>
<reference evidence="3" key="2">
    <citation type="submission" date="2020-09" db="EMBL/GenBank/DDBJ databases">
        <authorList>
            <person name="Sun Q."/>
            <person name="Zhou Y."/>
        </authorList>
    </citation>
    <scope>NUCLEOTIDE SEQUENCE</scope>
    <source>
        <strain evidence="3">CGMCC 1.10749</strain>
    </source>
</reference>
<accession>A0A8H9FSL8</accession>
<dbReference type="SUPFAM" id="SSF52096">
    <property type="entry name" value="ClpP/crotonase"/>
    <property type="match status" value="1"/>
</dbReference>
<evidence type="ECO:0000313" key="3">
    <source>
        <dbReference type="EMBL" id="GGB80298.1"/>
    </source>
</evidence>
<keyword evidence="2" id="KW-0812">Transmembrane</keyword>
<comment type="caution">
    <text evidence="3">The sequence shown here is derived from an EMBL/GenBank/DDBJ whole genome shotgun (WGS) entry which is preliminary data.</text>
</comment>
<dbReference type="PANTHER" id="PTHR43459:SF1">
    <property type="entry name" value="EG:BACN32G11.4 PROTEIN"/>
    <property type="match status" value="1"/>
</dbReference>